<accession>A0ABM9LC91</accession>
<evidence type="ECO:0000256" key="3">
    <source>
        <dbReference type="ARBA" id="ARBA00023002"/>
    </source>
</evidence>
<sequence length="340" mass="37911">MQFGLNLPTHGVMSRDESGNCFLTNIDPRQMRPVERSVRAEELGFHSVWLSDHIVTEAYSEGVHPANSTGKRAYPDRPVMMDVATTFGAIASRTSTLRFCPTVYIAPYRHPLITAHEWATLDVLSEGRAMMAVGVGWEIGEFEALGVDFQHRGSVLQECLQIYRQAWENADIEFDGRHFQIHGVSMDLKPVQPRMPIWYGGMSEIAAKRAARLCEGFYPMFLDSHTRPQDLDFLRVAIRREAASIGRDLSDFTMGAYCQVRVCSTAQDNSSFKFGRPILTGNAEQVVEDLHELAAFGYGHITVQFDCPSGTAREHEDQTELFAAEVLPHAASIAAAPLTN</sequence>
<name>A0ABM9LC91_9MYCO</name>
<dbReference type="PANTHER" id="PTHR42847:SF8">
    <property type="entry name" value="CONSERVED PROTEIN"/>
    <property type="match status" value="1"/>
</dbReference>
<dbReference type="NCBIfam" id="TIGR03619">
    <property type="entry name" value="F420_Rv2161c"/>
    <property type="match status" value="1"/>
</dbReference>
<dbReference type="InterPro" id="IPR050172">
    <property type="entry name" value="SsuD_RutA_monooxygenase"/>
</dbReference>
<keyword evidence="4" id="KW-0503">Monooxygenase</keyword>
<gene>
    <name evidence="6" type="ORF">MU0053_000685</name>
</gene>
<dbReference type="PANTHER" id="PTHR42847">
    <property type="entry name" value="ALKANESULFONATE MONOOXYGENASE"/>
    <property type="match status" value="1"/>
</dbReference>
<proteinExistence type="predicted"/>
<feature type="domain" description="Luciferase-like" evidence="5">
    <location>
        <begin position="1"/>
        <end position="267"/>
    </location>
</feature>
<dbReference type="EC" id="1.-.-.-" evidence="6"/>
<dbReference type="Proteomes" id="UP001190465">
    <property type="component" value="Chromosome"/>
</dbReference>
<keyword evidence="7" id="KW-1185">Reference proteome</keyword>
<keyword evidence="1" id="KW-0285">Flavoprotein</keyword>
<evidence type="ECO:0000259" key="5">
    <source>
        <dbReference type="Pfam" id="PF00296"/>
    </source>
</evidence>
<dbReference type="Gene3D" id="3.20.20.30">
    <property type="entry name" value="Luciferase-like domain"/>
    <property type="match status" value="1"/>
</dbReference>
<dbReference type="EMBL" id="OY726397">
    <property type="protein sequence ID" value="CAJ1496565.1"/>
    <property type="molecule type" value="Genomic_DNA"/>
</dbReference>
<evidence type="ECO:0000256" key="4">
    <source>
        <dbReference type="ARBA" id="ARBA00023033"/>
    </source>
</evidence>
<evidence type="ECO:0000256" key="2">
    <source>
        <dbReference type="ARBA" id="ARBA00022643"/>
    </source>
</evidence>
<keyword evidence="3 6" id="KW-0560">Oxidoreductase</keyword>
<dbReference type="Pfam" id="PF00296">
    <property type="entry name" value="Bac_luciferase"/>
    <property type="match status" value="1"/>
</dbReference>
<keyword evidence="2" id="KW-0288">FMN</keyword>
<organism evidence="6 7">
    <name type="scientific">[Mycobacterium] burgundiense</name>
    <dbReference type="NCBI Taxonomy" id="3064286"/>
    <lineage>
        <taxon>Bacteria</taxon>
        <taxon>Bacillati</taxon>
        <taxon>Actinomycetota</taxon>
        <taxon>Actinomycetes</taxon>
        <taxon>Mycobacteriales</taxon>
        <taxon>Mycobacteriaceae</taxon>
        <taxon>Mycolicibacterium</taxon>
    </lineage>
</organism>
<evidence type="ECO:0000256" key="1">
    <source>
        <dbReference type="ARBA" id="ARBA00022630"/>
    </source>
</evidence>
<dbReference type="SUPFAM" id="SSF51679">
    <property type="entry name" value="Bacterial luciferase-like"/>
    <property type="match status" value="1"/>
</dbReference>
<protein>
    <submittedName>
        <fullName evidence="6">TIGR03619 family F420-dependent LLM class oxidoreductase</fullName>
        <ecNumber evidence="6">1.-.-.-</ecNumber>
    </submittedName>
</protein>
<dbReference type="InterPro" id="IPR011251">
    <property type="entry name" value="Luciferase-like_dom"/>
</dbReference>
<dbReference type="RefSeq" id="WP_308481012.1">
    <property type="nucleotide sequence ID" value="NZ_OY726397.1"/>
</dbReference>
<evidence type="ECO:0000313" key="6">
    <source>
        <dbReference type="EMBL" id="CAJ1496565.1"/>
    </source>
</evidence>
<dbReference type="InterPro" id="IPR019921">
    <property type="entry name" value="Lucif-like_OxRdtase_Rv2161c"/>
</dbReference>
<evidence type="ECO:0000313" key="7">
    <source>
        <dbReference type="Proteomes" id="UP001190465"/>
    </source>
</evidence>
<dbReference type="GO" id="GO:0016491">
    <property type="term" value="F:oxidoreductase activity"/>
    <property type="evidence" value="ECO:0007669"/>
    <property type="project" value="UniProtKB-KW"/>
</dbReference>
<reference evidence="6 7" key="1">
    <citation type="submission" date="2023-08" db="EMBL/GenBank/DDBJ databases">
        <authorList>
            <person name="Folkvardsen B D."/>
            <person name="Norman A."/>
        </authorList>
    </citation>
    <scope>NUCLEOTIDE SEQUENCE [LARGE SCALE GENOMIC DNA]</scope>
    <source>
        <strain evidence="6 7">Mu0053</strain>
    </source>
</reference>
<dbReference type="InterPro" id="IPR036661">
    <property type="entry name" value="Luciferase-like_sf"/>
</dbReference>